<feature type="domain" description="UGSC-like" evidence="1">
    <location>
        <begin position="19"/>
        <end position="86"/>
    </location>
</feature>
<protein>
    <recommendedName>
        <fullName evidence="1">UGSC-like domain-containing protein</fullName>
    </recommendedName>
</protein>
<comment type="caution">
    <text evidence="2">The sequence shown here is derived from an EMBL/GenBank/DDBJ whole genome shotgun (WGS) entry which is preliminary data.</text>
</comment>
<evidence type="ECO:0000313" key="2">
    <source>
        <dbReference type="EMBL" id="KAB0668857.1"/>
    </source>
</evidence>
<keyword evidence="3" id="KW-1185">Reference proteome</keyword>
<gene>
    <name evidence="2" type="ORF">F6V30_15175</name>
</gene>
<organism evidence="2 3">
    <name type="scientific">Oryzomonas sagensis</name>
    <dbReference type="NCBI Taxonomy" id="2603857"/>
    <lineage>
        <taxon>Bacteria</taxon>
        <taxon>Pseudomonadati</taxon>
        <taxon>Thermodesulfobacteriota</taxon>
        <taxon>Desulfuromonadia</taxon>
        <taxon>Geobacterales</taxon>
        <taxon>Geobacteraceae</taxon>
        <taxon>Oryzomonas</taxon>
    </lineage>
</organism>
<accession>A0ABQ6TL10</accession>
<dbReference type="Pfam" id="PF24696">
    <property type="entry name" value="UGSC"/>
    <property type="match status" value="1"/>
</dbReference>
<evidence type="ECO:0000313" key="3">
    <source>
        <dbReference type="Proteomes" id="UP000798046"/>
    </source>
</evidence>
<name>A0ABQ6TL10_9BACT</name>
<dbReference type="EMBL" id="VZRA01000005">
    <property type="protein sequence ID" value="KAB0668857.1"/>
    <property type="molecule type" value="Genomic_DNA"/>
</dbReference>
<dbReference type="InterPro" id="IPR057767">
    <property type="entry name" value="UGSC-like_dom"/>
</dbReference>
<dbReference type="Proteomes" id="UP000798046">
    <property type="component" value="Unassembled WGS sequence"/>
</dbReference>
<reference evidence="2 3" key="1">
    <citation type="journal article" date="2020" name="Microorganisms">
        <title>Description of Three Novel Members in the Family Geobacteraceae, Oryzomonas japonicum gen. nov., sp. nov., Oryzomonas sagensis sp. nov., and Oryzomonas ruber sp. nov.</title>
        <authorList>
            <person name="Xu Z."/>
            <person name="Masuda Y."/>
            <person name="Hayakawa C."/>
            <person name="Ushijima N."/>
            <person name="Kawano K."/>
            <person name="Shiratori Y."/>
            <person name="Senoo K."/>
            <person name="Itoh H."/>
        </authorList>
    </citation>
    <scope>NUCLEOTIDE SEQUENCE [LARGE SCALE GENOMIC DNA]</scope>
    <source>
        <strain evidence="2 3">Red100</strain>
    </source>
</reference>
<proteinExistence type="predicted"/>
<sequence>MSSILPSMAAAKEDVQQWEVLNPTGIVDIKPVKPAPRLTTLEGKTIVLRWNDKHNGNNMLDRVAELLKEQVPSAKVIKLYEVDKSTIKISGSQKESARIAKVIKDLGADLVIASQAD</sequence>
<evidence type="ECO:0000259" key="1">
    <source>
        <dbReference type="Pfam" id="PF24696"/>
    </source>
</evidence>